<name>A0AAJ0F699_9PEZI</name>
<evidence type="ECO:0000313" key="2">
    <source>
        <dbReference type="Proteomes" id="UP001239445"/>
    </source>
</evidence>
<gene>
    <name evidence="1" type="ORF">QBC47DRAFT_465327</name>
</gene>
<dbReference type="Proteomes" id="UP001239445">
    <property type="component" value="Unassembled WGS sequence"/>
</dbReference>
<keyword evidence="2" id="KW-1185">Reference proteome</keyword>
<comment type="caution">
    <text evidence="1">The sequence shown here is derived from an EMBL/GenBank/DDBJ whole genome shotgun (WGS) entry which is preliminary data.</text>
</comment>
<organism evidence="1 2">
    <name type="scientific">Echria macrotheca</name>
    <dbReference type="NCBI Taxonomy" id="438768"/>
    <lineage>
        <taxon>Eukaryota</taxon>
        <taxon>Fungi</taxon>
        <taxon>Dikarya</taxon>
        <taxon>Ascomycota</taxon>
        <taxon>Pezizomycotina</taxon>
        <taxon>Sordariomycetes</taxon>
        <taxon>Sordariomycetidae</taxon>
        <taxon>Sordariales</taxon>
        <taxon>Schizotheciaceae</taxon>
        <taxon>Echria</taxon>
    </lineage>
</organism>
<dbReference type="AlphaFoldDB" id="A0AAJ0F699"/>
<accession>A0AAJ0F699</accession>
<reference evidence="1" key="1">
    <citation type="submission" date="2023-06" db="EMBL/GenBank/DDBJ databases">
        <title>Genome-scale phylogeny and comparative genomics of the fungal order Sordariales.</title>
        <authorList>
            <consortium name="Lawrence Berkeley National Laboratory"/>
            <person name="Hensen N."/>
            <person name="Bonometti L."/>
            <person name="Westerberg I."/>
            <person name="Brannstrom I.O."/>
            <person name="Guillou S."/>
            <person name="Cros-Aarteil S."/>
            <person name="Calhoun S."/>
            <person name="Haridas S."/>
            <person name="Kuo A."/>
            <person name="Mondo S."/>
            <person name="Pangilinan J."/>
            <person name="Riley R."/>
            <person name="Labutti K."/>
            <person name="Andreopoulos B."/>
            <person name="Lipzen A."/>
            <person name="Chen C."/>
            <person name="Yanf M."/>
            <person name="Daum C."/>
            <person name="Ng V."/>
            <person name="Clum A."/>
            <person name="Steindorff A."/>
            <person name="Ohm R."/>
            <person name="Martin F."/>
            <person name="Silar P."/>
            <person name="Natvig D."/>
            <person name="Lalanne C."/>
            <person name="Gautier V."/>
            <person name="Ament-Velasquez S.L."/>
            <person name="Kruys A."/>
            <person name="Hutchinson M.I."/>
            <person name="Powell A.J."/>
            <person name="Barry K."/>
            <person name="Miller A.N."/>
            <person name="Grigoriev I.V."/>
            <person name="Debuchy R."/>
            <person name="Gladieux P."/>
            <person name="Thoren M.H."/>
            <person name="Johannesson H."/>
        </authorList>
    </citation>
    <scope>NUCLEOTIDE SEQUENCE</scope>
    <source>
        <strain evidence="1">PSN4</strain>
    </source>
</reference>
<proteinExistence type="predicted"/>
<sequence>MPPNRSDPIDRFFRTPQYVRDPVNLFHISILVLHWDMAFSGHFDLARTILELFLPYLPSTYKGPPNIRALATVWFHVPAARPSNGAPESWPEVKIITADESPSMDIFTPEFYTKWEEKYWIPSQGYIKPDKYDPHAWRTSKDHYECATCARILCRVPPGQVPSRKALEEAFEAMDRIWGLGWRDTWR</sequence>
<protein>
    <submittedName>
        <fullName evidence="1">Uncharacterized protein</fullName>
    </submittedName>
</protein>
<dbReference type="EMBL" id="MU839851">
    <property type="protein sequence ID" value="KAK1749939.1"/>
    <property type="molecule type" value="Genomic_DNA"/>
</dbReference>
<evidence type="ECO:0000313" key="1">
    <source>
        <dbReference type="EMBL" id="KAK1749939.1"/>
    </source>
</evidence>
<feature type="non-terminal residue" evidence="1">
    <location>
        <position position="187"/>
    </location>
</feature>